<protein>
    <submittedName>
        <fullName evidence="3">Uncharacterized protein</fullName>
    </submittedName>
</protein>
<keyword evidence="2" id="KW-0472">Membrane</keyword>
<accession>K0JSM3</accession>
<dbReference type="HOGENOM" id="CLU_2261793_0_0_11"/>
<gene>
    <name evidence="3" type="ordered locus">BN6_05230</name>
</gene>
<evidence type="ECO:0000256" key="1">
    <source>
        <dbReference type="SAM" id="MobiDB-lite"/>
    </source>
</evidence>
<dbReference type="PATRIC" id="fig|1179773.3.peg.532"/>
<name>K0JSM3_SACES</name>
<evidence type="ECO:0000256" key="2">
    <source>
        <dbReference type="SAM" id="Phobius"/>
    </source>
</evidence>
<proteinExistence type="predicted"/>
<dbReference type="AlphaFoldDB" id="K0JSM3"/>
<feature type="transmembrane region" description="Helical" evidence="2">
    <location>
        <begin position="74"/>
        <end position="96"/>
    </location>
</feature>
<sequence>MRTTRRTRPRRAQDASHQTIQNCPARAPPIARQPRTTLTHMTSQKLMPVAVALFALGVVAIVAMFIAGKEGLPAWVFAAGWLLAPAGLALGVVSAVRNSRRRA</sequence>
<feature type="region of interest" description="Disordered" evidence="1">
    <location>
        <begin position="1"/>
        <end position="20"/>
    </location>
</feature>
<keyword evidence="2" id="KW-0812">Transmembrane</keyword>
<feature type="compositionally biased region" description="Basic residues" evidence="1">
    <location>
        <begin position="1"/>
        <end position="10"/>
    </location>
</feature>
<organism evidence="3 4">
    <name type="scientific">Saccharothrix espanaensis (strain ATCC 51144 / DSM 44229 / JCM 9112 / NBRC 15066 / NRRL 15764)</name>
    <dbReference type="NCBI Taxonomy" id="1179773"/>
    <lineage>
        <taxon>Bacteria</taxon>
        <taxon>Bacillati</taxon>
        <taxon>Actinomycetota</taxon>
        <taxon>Actinomycetes</taxon>
        <taxon>Pseudonocardiales</taxon>
        <taxon>Pseudonocardiaceae</taxon>
        <taxon>Saccharothrix</taxon>
    </lineage>
</organism>
<keyword evidence="2" id="KW-1133">Transmembrane helix</keyword>
<feature type="transmembrane region" description="Helical" evidence="2">
    <location>
        <begin position="46"/>
        <end position="68"/>
    </location>
</feature>
<evidence type="ECO:0000313" key="4">
    <source>
        <dbReference type="Proteomes" id="UP000006281"/>
    </source>
</evidence>
<dbReference type="EMBL" id="HE804045">
    <property type="protein sequence ID" value="CCH27854.1"/>
    <property type="molecule type" value="Genomic_DNA"/>
</dbReference>
<keyword evidence="4" id="KW-1185">Reference proteome</keyword>
<dbReference type="Proteomes" id="UP000006281">
    <property type="component" value="Chromosome"/>
</dbReference>
<reference evidence="3 4" key="1">
    <citation type="journal article" date="2012" name="BMC Genomics">
        <title>Complete genome sequence of Saccharothrix espanaensis DSM 44229T and comparison to the other completely sequenced Pseudonocardiaceae.</title>
        <authorList>
            <person name="Strobel T."/>
            <person name="Al-Dilaimi A."/>
            <person name="Blom J."/>
            <person name="Gessner A."/>
            <person name="Kalinowski J."/>
            <person name="Luzhetska M."/>
            <person name="Puhler A."/>
            <person name="Szczepanowski R."/>
            <person name="Bechthold A."/>
            <person name="Ruckert C."/>
        </authorList>
    </citation>
    <scope>NUCLEOTIDE SEQUENCE [LARGE SCALE GENOMIC DNA]</scope>
    <source>
        <strain evidence="4">ATCC 51144 / DSM 44229 / JCM 9112 / NBRC 15066 / NRRL 15764</strain>
    </source>
</reference>
<dbReference type="eggNOG" id="ENOG503250M">
    <property type="taxonomic scope" value="Bacteria"/>
</dbReference>
<dbReference type="KEGG" id="sesp:BN6_05230"/>
<evidence type="ECO:0000313" key="3">
    <source>
        <dbReference type="EMBL" id="CCH27854.1"/>
    </source>
</evidence>